<accession>A0ABW9CSL7</accession>
<proteinExistence type="predicted"/>
<comment type="caution">
    <text evidence="1">The sequence shown here is derived from an EMBL/GenBank/DDBJ whole genome shotgun (WGS) entry which is preliminary data.</text>
</comment>
<dbReference type="EMBL" id="JAQQDB010000026">
    <property type="protein sequence ID" value="MFM0520734.1"/>
    <property type="molecule type" value="Genomic_DNA"/>
</dbReference>
<dbReference type="Proteomes" id="UP001629462">
    <property type="component" value="Unassembled WGS sequence"/>
</dbReference>
<dbReference type="RefSeq" id="WP_408162718.1">
    <property type="nucleotide sequence ID" value="NZ_JAQQDB010000026.1"/>
</dbReference>
<protein>
    <recommendedName>
        <fullName evidence="3">Peptidase M48 domain-containing protein</fullName>
    </recommendedName>
</protein>
<name>A0ABW9CSL7_9BURK</name>
<organism evidence="1 2">
    <name type="scientific">Caballeronia jiangsuensis</name>
    <dbReference type="NCBI Taxonomy" id="1458357"/>
    <lineage>
        <taxon>Bacteria</taxon>
        <taxon>Pseudomonadati</taxon>
        <taxon>Pseudomonadota</taxon>
        <taxon>Betaproteobacteria</taxon>
        <taxon>Burkholderiales</taxon>
        <taxon>Burkholderiaceae</taxon>
        <taxon>Caballeronia</taxon>
    </lineage>
</organism>
<evidence type="ECO:0000313" key="2">
    <source>
        <dbReference type="Proteomes" id="UP001629462"/>
    </source>
</evidence>
<evidence type="ECO:0008006" key="3">
    <source>
        <dbReference type="Google" id="ProtNLM"/>
    </source>
</evidence>
<gene>
    <name evidence="1" type="ORF">PQR08_25220</name>
</gene>
<reference evidence="1 2" key="1">
    <citation type="journal article" date="2024" name="Chem. Sci.">
        <title>Discovery of megapolipeptins by genome mining of a Burkholderiales bacteria collection.</title>
        <authorList>
            <person name="Paulo B.S."/>
            <person name="Recchia M.J.J."/>
            <person name="Lee S."/>
            <person name="Fergusson C.H."/>
            <person name="Romanowski S.B."/>
            <person name="Hernandez A."/>
            <person name="Krull N."/>
            <person name="Liu D.Y."/>
            <person name="Cavanagh H."/>
            <person name="Bos A."/>
            <person name="Gray C.A."/>
            <person name="Murphy B.T."/>
            <person name="Linington R.G."/>
            <person name="Eustaquio A.S."/>
        </authorList>
    </citation>
    <scope>NUCLEOTIDE SEQUENCE [LARGE SCALE GENOMIC DNA]</scope>
    <source>
        <strain evidence="1 2">RL17-374-BIF-D</strain>
    </source>
</reference>
<evidence type="ECO:0000313" key="1">
    <source>
        <dbReference type="EMBL" id="MFM0520734.1"/>
    </source>
</evidence>
<sequence length="410" mass="45714">MHQVLRQLLLRNIHGTKPPTLSLEIVASKRQSACLVERSNEAVILLDLAQSMVLKRLFDSVVAVGTDQPYKEAAEIIAAAAGLAIADESPTLFEALLSLKVPYKGHYSHEEPELIVHYGALKAILPTILVDWTSSLVDGYILAHEAAHYMVRRPDPFMSGLMSCANNAFTFALDQVCYDRDPDFEAIATYGGKIRFKPGALDRMRQDLADRRIRFEAIKGAIVEEIVCDAYALVQLANSHASVWHADSDDVNVWLKGYLCIARSYYLIMALADLHHAMIKRVRLSIVSGIEPEPADVADMHFRKMAILYSIADIAWTCLPDSLRQPDAFPGLLHWVAEQVGMQKRAIDALVVMPAARVIYDALREFEAMTTNRDSISDQVPRWRGRLEVLFGRGWPAASFNADTLRSLVG</sequence>
<keyword evidence="2" id="KW-1185">Reference proteome</keyword>